<keyword evidence="2" id="KW-0539">Nucleus</keyword>
<dbReference type="PROSITE" id="PS50048">
    <property type="entry name" value="ZN2_CY6_FUNGAL_2"/>
    <property type="match status" value="1"/>
</dbReference>
<dbReference type="PROSITE" id="PS00463">
    <property type="entry name" value="ZN2_CY6_FUNGAL_1"/>
    <property type="match status" value="1"/>
</dbReference>
<evidence type="ECO:0000313" key="6">
    <source>
        <dbReference type="Proteomes" id="UP000824998"/>
    </source>
</evidence>
<sequence length="874" mass="98151">MASKRIASGEPNDNVALQKQLRSERPEEFSNAVKKKLQLSNRTGQACDRCKIRKIRCDRLQGGCSPCLQNHLKCQTTDRITGRATSRGYVEKLELENRSLCQRVKELESLLSRDGADVKPSDGFHDATSPTLEYSQSPNAQPPSWGPSTPFPPPPSVDSKDQQPGMDSRSMPSFRTGWTNGNFLGVSSRESPLSPIKGTALSILGMEIDIADFKSVDLDEPPPGQFNPQLFNKSYQSFLQSALNINHRQVKAALPPQDEALRHAHVYFRLINPYIPLLHKPTFMKLLTRSYDDPGFTPTTAETVLVHMVFAVMYFQTAARNWNDPVEQDRNHALSNEHYHYSLSLFFSLVSSRTVQDVQALTMICSHLRNFPKPGPSWILTQMTLSLSLELGLHRSTKRWSPKSATNPLDIEMRKRIFWTLLTINVTLSGKLGRPMTLNAEDFDVEIPMEVDDDLLSDQGIDESRPGRCQHKIGLWAFRLVPLFMEMFNTIYAVRRQPDNYIATVTSLESKVQAWSESLPKVLSEEPEDLEGRIFALYAVVWTLEFRLLLRHPSVSMTNDQQFNAESLRICGEISRKMLCVVRQLQSFNCLDTTWYNSAVYVMAITTTLFVEWEKRSEITTSNLAALREEMDSWLKIMRECGHLLGSGERLRDAVKVVTEGTLCQLARSMTARRRTPEVPRSAEPQQVARVPGNDYASNATYNFSNSPATNVNNVEAAYASNDGVPHQETPYPPSTQYNFQPEVQANTTPIPFTHHTNQPYAPYPRANGPPLQEQSYSNHPSQVSQHGWHRRGSHAQFANSHAWQSFASQMAGSLVPDEAYSLMELGASQTGPDMQQGMIVTPSAGINHGPPGGGQSSMQMPWPQNMLQGHDGP</sequence>
<feature type="region of interest" description="Disordered" evidence="3">
    <location>
        <begin position="849"/>
        <end position="874"/>
    </location>
</feature>
<accession>A0A9P7YHD1</accession>
<dbReference type="InterPro" id="IPR001138">
    <property type="entry name" value="Zn2Cys6_DnaBD"/>
</dbReference>
<dbReference type="OrthoDB" id="4456959at2759"/>
<dbReference type="Gene3D" id="4.10.240.10">
    <property type="entry name" value="Zn(2)-C6 fungal-type DNA-binding domain"/>
    <property type="match status" value="1"/>
</dbReference>
<dbReference type="SUPFAM" id="SSF57701">
    <property type="entry name" value="Zn2/Cys6 DNA-binding domain"/>
    <property type="match status" value="1"/>
</dbReference>
<comment type="caution">
    <text evidence="5">The sequence shown here is derived from an EMBL/GenBank/DDBJ whole genome shotgun (WGS) entry which is preliminary data.</text>
</comment>
<dbReference type="CDD" id="cd12148">
    <property type="entry name" value="fungal_TF_MHR"/>
    <property type="match status" value="1"/>
</dbReference>
<dbReference type="Proteomes" id="UP000824998">
    <property type="component" value="Unassembled WGS sequence"/>
</dbReference>
<feature type="compositionally biased region" description="Basic and acidic residues" evidence="3">
    <location>
        <begin position="114"/>
        <end position="125"/>
    </location>
</feature>
<dbReference type="SMART" id="SM00066">
    <property type="entry name" value="GAL4"/>
    <property type="match status" value="1"/>
</dbReference>
<organism evidence="5 6">
    <name type="scientific">Amylocarpus encephaloides</name>
    <dbReference type="NCBI Taxonomy" id="45428"/>
    <lineage>
        <taxon>Eukaryota</taxon>
        <taxon>Fungi</taxon>
        <taxon>Dikarya</taxon>
        <taxon>Ascomycota</taxon>
        <taxon>Pezizomycotina</taxon>
        <taxon>Leotiomycetes</taxon>
        <taxon>Helotiales</taxon>
        <taxon>Helotiales incertae sedis</taxon>
        <taxon>Amylocarpus</taxon>
    </lineage>
</organism>
<dbReference type="GO" id="GO:0000981">
    <property type="term" value="F:DNA-binding transcription factor activity, RNA polymerase II-specific"/>
    <property type="evidence" value="ECO:0007669"/>
    <property type="project" value="InterPro"/>
</dbReference>
<protein>
    <submittedName>
        <fullName evidence="5">Fungal-specific transcription factor domain-containing protein</fullName>
    </submittedName>
</protein>
<reference evidence="5" key="1">
    <citation type="journal article" date="2021" name="IMA Fungus">
        <title>Genomic characterization of three marine fungi, including Emericellopsis atlantica sp. nov. with signatures of a generalist lifestyle and marine biomass degradation.</title>
        <authorList>
            <person name="Hagestad O.C."/>
            <person name="Hou L."/>
            <person name="Andersen J.H."/>
            <person name="Hansen E.H."/>
            <person name="Altermark B."/>
            <person name="Li C."/>
            <person name="Kuhnert E."/>
            <person name="Cox R.J."/>
            <person name="Crous P.W."/>
            <person name="Spatafora J.W."/>
            <person name="Lail K."/>
            <person name="Amirebrahimi M."/>
            <person name="Lipzen A."/>
            <person name="Pangilinan J."/>
            <person name="Andreopoulos W."/>
            <person name="Hayes R.D."/>
            <person name="Ng V."/>
            <person name="Grigoriev I.V."/>
            <person name="Jackson S.A."/>
            <person name="Sutton T.D.S."/>
            <person name="Dobson A.D.W."/>
            <person name="Rama T."/>
        </authorList>
    </citation>
    <scope>NUCLEOTIDE SEQUENCE</scope>
    <source>
        <strain evidence="5">TRa018bII</strain>
    </source>
</reference>
<dbReference type="Pfam" id="PF00172">
    <property type="entry name" value="Zn_clus"/>
    <property type="match status" value="1"/>
</dbReference>
<feature type="region of interest" description="Disordered" evidence="3">
    <location>
        <begin position="751"/>
        <end position="794"/>
    </location>
</feature>
<dbReference type="GO" id="GO:0003677">
    <property type="term" value="F:DNA binding"/>
    <property type="evidence" value="ECO:0007669"/>
    <property type="project" value="InterPro"/>
</dbReference>
<dbReference type="PANTHER" id="PTHR46910:SF4">
    <property type="entry name" value="ZN(2)-C6 FUNGAL-TYPE DOMAIN-CONTAINING PROTEIN"/>
    <property type="match status" value="1"/>
</dbReference>
<evidence type="ECO:0000313" key="5">
    <source>
        <dbReference type="EMBL" id="KAG9233542.1"/>
    </source>
</evidence>
<dbReference type="SMART" id="SM00906">
    <property type="entry name" value="Fungal_trans"/>
    <property type="match status" value="1"/>
</dbReference>
<keyword evidence="1" id="KW-0479">Metal-binding</keyword>
<dbReference type="GO" id="GO:0008270">
    <property type="term" value="F:zinc ion binding"/>
    <property type="evidence" value="ECO:0007669"/>
    <property type="project" value="InterPro"/>
</dbReference>
<dbReference type="Pfam" id="PF04082">
    <property type="entry name" value="Fungal_trans"/>
    <property type="match status" value="1"/>
</dbReference>
<feature type="compositionally biased region" description="Polar residues" evidence="3">
    <location>
        <begin position="128"/>
        <end position="139"/>
    </location>
</feature>
<gene>
    <name evidence="5" type="ORF">BJ875DRAFT_402819</name>
</gene>
<evidence type="ECO:0000256" key="2">
    <source>
        <dbReference type="ARBA" id="ARBA00023242"/>
    </source>
</evidence>
<dbReference type="InterPro" id="IPR036864">
    <property type="entry name" value="Zn2-C6_fun-type_DNA-bd_sf"/>
</dbReference>
<dbReference type="CDD" id="cd00067">
    <property type="entry name" value="GAL4"/>
    <property type="match status" value="1"/>
</dbReference>
<evidence type="ECO:0000259" key="4">
    <source>
        <dbReference type="PROSITE" id="PS50048"/>
    </source>
</evidence>
<feature type="compositionally biased region" description="Pro residues" evidence="3">
    <location>
        <begin position="140"/>
        <end position="156"/>
    </location>
</feature>
<feature type="domain" description="Zn(2)-C6 fungal-type" evidence="4">
    <location>
        <begin position="46"/>
        <end position="76"/>
    </location>
</feature>
<feature type="region of interest" description="Disordered" evidence="3">
    <location>
        <begin position="114"/>
        <end position="175"/>
    </location>
</feature>
<name>A0A9P7YHD1_9HELO</name>
<proteinExistence type="predicted"/>
<dbReference type="GO" id="GO:0006351">
    <property type="term" value="P:DNA-templated transcription"/>
    <property type="evidence" value="ECO:0007669"/>
    <property type="project" value="InterPro"/>
</dbReference>
<dbReference type="AlphaFoldDB" id="A0A9P7YHD1"/>
<feature type="compositionally biased region" description="Polar residues" evidence="3">
    <location>
        <begin position="751"/>
        <end position="760"/>
    </location>
</feature>
<dbReference type="EMBL" id="MU251496">
    <property type="protein sequence ID" value="KAG9233542.1"/>
    <property type="molecule type" value="Genomic_DNA"/>
</dbReference>
<evidence type="ECO:0000256" key="3">
    <source>
        <dbReference type="SAM" id="MobiDB-lite"/>
    </source>
</evidence>
<evidence type="ECO:0000256" key="1">
    <source>
        <dbReference type="ARBA" id="ARBA00022723"/>
    </source>
</evidence>
<feature type="compositionally biased region" description="Polar residues" evidence="3">
    <location>
        <begin position="773"/>
        <end position="786"/>
    </location>
</feature>
<keyword evidence="6" id="KW-1185">Reference proteome</keyword>
<dbReference type="InterPro" id="IPR007219">
    <property type="entry name" value="XnlR_reg_dom"/>
</dbReference>
<dbReference type="InterPro" id="IPR050987">
    <property type="entry name" value="AtrR-like"/>
</dbReference>
<dbReference type="PANTHER" id="PTHR46910">
    <property type="entry name" value="TRANSCRIPTION FACTOR PDR1"/>
    <property type="match status" value="1"/>
</dbReference>